<evidence type="ECO:0000259" key="2">
    <source>
        <dbReference type="Pfam" id="PF03104"/>
    </source>
</evidence>
<dbReference type="AlphaFoldDB" id="A0AAD7K8T7"/>
<gene>
    <name evidence="3" type="ORF">DFH07DRAFT_1055681</name>
</gene>
<dbReference type="SUPFAM" id="SSF53098">
    <property type="entry name" value="Ribonuclease H-like"/>
    <property type="match status" value="1"/>
</dbReference>
<dbReference type="InterPro" id="IPR006133">
    <property type="entry name" value="DNA-dir_DNA_pol_B_exonuc"/>
</dbReference>
<dbReference type="EMBL" id="JARJLG010000005">
    <property type="protein sequence ID" value="KAJ7780723.1"/>
    <property type="molecule type" value="Genomic_DNA"/>
</dbReference>
<dbReference type="GO" id="GO:0003887">
    <property type="term" value="F:DNA-directed DNA polymerase activity"/>
    <property type="evidence" value="ECO:0007669"/>
    <property type="project" value="TreeGrafter"/>
</dbReference>
<reference evidence="3" key="1">
    <citation type="submission" date="2023-03" db="EMBL/GenBank/DDBJ databases">
        <title>Massive genome expansion in bonnet fungi (Mycena s.s.) driven by repeated elements and novel gene families across ecological guilds.</title>
        <authorList>
            <consortium name="Lawrence Berkeley National Laboratory"/>
            <person name="Harder C.B."/>
            <person name="Miyauchi S."/>
            <person name="Viragh M."/>
            <person name="Kuo A."/>
            <person name="Thoen E."/>
            <person name="Andreopoulos B."/>
            <person name="Lu D."/>
            <person name="Skrede I."/>
            <person name="Drula E."/>
            <person name="Henrissat B."/>
            <person name="Morin E."/>
            <person name="Kohler A."/>
            <person name="Barry K."/>
            <person name="LaButti K."/>
            <person name="Morin E."/>
            <person name="Salamov A."/>
            <person name="Lipzen A."/>
            <person name="Mereny Z."/>
            <person name="Hegedus B."/>
            <person name="Baldrian P."/>
            <person name="Stursova M."/>
            <person name="Weitz H."/>
            <person name="Taylor A."/>
            <person name="Grigoriev I.V."/>
            <person name="Nagy L.G."/>
            <person name="Martin F."/>
            <person name="Kauserud H."/>
        </authorList>
    </citation>
    <scope>NUCLEOTIDE SEQUENCE</scope>
    <source>
        <strain evidence="3">CBHHK188m</strain>
    </source>
</reference>
<name>A0AAD7K8T7_9AGAR</name>
<organism evidence="3 4">
    <name type="scientific">Mycena maculata</name>
    <dbReference type="NCBI Taxonomy" id="230809"/>
    <lineage>
        <taxon>Eukaryota</taxon>
        <taxon>Fungi</taxon>
        <taxon>Dikarya</taxon>
        <taxon>Basidiomycota</taxon>
        <taxon>Agaricomycotina</taxon>
        <taxon>Agaricomycetes</taxon>
        <taxon>Agaricomycetidae</taxon>
        <taxon>Agaricales</taxon>
        <taxon>Marasmiineae</taxon>
        <taxon>Mycenaceae</taxon>
        <taxon>Mycena</taxon>
    </lineage>
</organism>
<evidence type="ECO:0000313" key="3">
    <source>
        <dbReference type="EMBL" id="KAJ7780723.1"/>
    </source>
</evidence>
<keyword evidence="4" id="KW-1185">Reference proteome</keyword>
<dbReference type="Gene3D" id="3.30.420.10">
    <property type="entry name" value="Ribonuclease H-like superfamily/Ribonuclease H"/>
    <property type="match status" value="1"/>
</dbReference>
<dbReference type="PANTHER" id="PTHR10322">
    <property type="entry name" value="DNA POLYMERASE CATALYTIC SUBUNIT"/>
    <property type="match status" value="1"/>
</dbReference>
<dbReference type="GO" id="GO:0043625">
    <property type="term" value="C:delta DNA polymerase complex"/>
    <property type="evidence" value="ECO:0007669"/>
    <property type="project" value="TreeGrafter"/>
</dbReference>
<proteinExistence type="predicted"/>
<dbReference type="Pfam" id="PF03104">
    <property type="entry name" value="DNA_pol_B_exo1"/>
    <property type="match status" value="1"/>
</dbReference>
<evidence type="ECO:0000313" key="4">
    <source>
        <dbReference type="Proteomes" id="UP001215280"/>
    </source>
</evidence>
<dbReference type="GO" id="GO:0045004">
    <property type="term" value="P:DNA replication proofreading"/>
    <property type="evidence" value="ECO:0007669"/>
    <property type="project" value="TreeGrafter"/>
</dbReference>
<dbReference type="GO" id="GO:0008296">
    <property type="term" value="F:3'-5'-DNA exonuclease activity"/>
    <property type="evidence" value="ECO:0007669"/>
    <property type="project" value="TreeGrafter"/>
</dbReference>
<dbReference type="InterPro" id="IPR036397">
    <property type="entry name" value="RNaseH_sf"/>
</dbReference>
<evidence type="ECO:0000256" key="1">
    <source>
        <dbReference type="ARBA" id="ARBA00024411"/>
    </source>
</evidence>
<comment type="caution">
    <text evidence="3">The sequence shown here is derived from an EMBL/GenBank/DDBJ whole genome shotgun (WGS) entry which is preliminary data.</text>
</comment>
<dbReference type="InterPro" id="IPR050240">
    <property type="entry name" value="DNA_pol_type-B"/>
</dbReference>
<dbReference type="Proteomes" id="UP001215280">
    <property type="component" value="Unassembled WGS sequence"/>
</dbReference>
<sequence length="437" mass="49455">MFGVTQVGHRIIAHITGFLPYLYYPISDEFKAEKLSVLQDRLNTHLATASPSNSVHRIDLIEKRIRSTGKPLPFLKITAITEQSLQKIKDKYILLCSSTLFEDFFSDPECVYESQVDTLLHFMHDCKIMPMGWAEIPPRKYEALSGPKVSYRQPEFAVRYNDIAPHSPPPSDTAWRILSFDIETTVPDNGFPKHTQNAVIQIASMLTRSGEPEPYLRAVFTLGTCSPIPGAEVHECSDEASLLLGWRDLVLDNNPDLVTGYNITRFDLPYLLFRAKHLGLGEFPYLGRIKVAETIPRSLNYSWQDAPMIAGRLLFDVYKYARDHIPQTSGMGSLKLGRLCAEHLGEGKEDDVDFTMNNRLQAGGPEDRCRLAVYCLKDAYLPQRLIDCARLRCLEKTIEAARVSGVPFNIYSIYGPTLPDAWRLKAARDEGRVIRDI</sequence>
<feature type="domain" description="DNA-directed DNA polymerase family B exonuclease" evidence="2">
    <location>
        <begin position="111"/>
        <end position="325"/>
    </location>
</feature>
<dbReference type="PANTHER" id="PTHR10322:SF23">
    <property type="entry name" value="DNA POLYMERASE DELTA CATALYTIC SUBUNIT"/>
    <property type="match status" value="1"/>
</dbReference>
<dbReference type="GO" id="GO:0006287">
    <property type="term" value="P:base-excision repair, gap-filling"/>
    <property type="evidence" value="ECO:0007669"/>
    <property type="project" value="TreeGrafter"/>
</dbReference>
<protein>
    <recommendedName>
        <fullName evidence="1">DNA polymerase delta catalytic subunit</fullName>
    </recommendedName>
</protein>
<dbReference type="GO" id="GO:0003676">
    <property type="term" value="F:nucleic acid binding"/>
    <property type="evidence" value="ECO:0007669"/>
    <property type="project" value="InterPro"/>
</dbReference>
<accession>A0AAD7K8T7</accession>
<dbReference type="GO" id="GO:0006297">
    <property type="term" value="P:nucleotide-excision repair, DNA gap filling"/>
    <property type="evidence" value="ECO:0007669"/>
    <property type="project" value="TreeGrafter"/>
</dbReference>
<dbReference type="InterPro" id="IPR012337">
    <property type="entry name" value="RNaseH-like_sf"/>
</dbReference>
<dbReference type="Gene3D" id="3.30.342.10">
    <property type="entry name" value="DNA Polymerase, chain B, domain 1"/>
    <property type="match status" value="1"/>
</dbReference>